<evidence type="ECO:0000313" key="1">
    <source>
        <dbReference type="EMBL" id="SMO90320.1"/>
    </source>
</evidence>
<protein>
    <submittedName>
        <fullName evidence="1">Uncharacterized protein</fullName>
    </submittedName>
</protein>
<reference evidence="1 2" key="1">
    <citation type="submission" date="2017-05" db="EMBL/GenBank/DDBJ databases">
        <authorList>
            <person name="Varghese N."/>
            <person name="Submissions S."/>
        </authorList>
    </citation>
    <scope>NUCLEOTIDE SEQUENCE [LARGE SCALE GENOMIC DNA]</scope>
    <source>
        <strain evidence="1 2">DSM 19036</strain>
    </source>
</reference>
<sequence>MDLEQLKSRFTFIQGKKLTGGIVGTHLRIADNGNGELTFSGDISITIKLIDLTSTSTDRLTSLISFTQQAIANKLKGGAYASGYQYLSIVHQKTFLQIHLLATVYVTISIIQ</sequence>
<keyword evidence="2" id="KW-1185">Reference proteome</keyword>
<dbReference type="AlphaFoldDB" id="A0A521F465"/>
<organism evidence="1 2">
    <name type="scientific">Pedobacter westerhofensis</name>
    <dbReference type="NCBI Taxonomy" id="425512"/>
    <lineage>
        <taxon>Bacteria</taxon>
        <taxon>Pseudomonadati</taxon>
        <taxon>Bacteroidota</taxon>
        <taxon>Sphingobacteriia</taxon>
        <taxon>Sphingobacteriales</taxon>
        <taxon>Sphingobacteriaceae</taxon>
        <taxon>Pedobacter</taxon>
    </lineage>
</organism>
<dbReference type="Proteomes" id="UP000320300">
    <property type="component" value="Unassembled WGS sequence"/>
</dbReference>
<dbReference type="EMBL" id="FXTN01000010">
    <property type="protein sequence ID" value="SMO90320.1"/>
    <property type="molecule type" value="Genomic_DNA"/>
</dbReference>
<dbReference type="RefSeq" id="WP_142529776.1">
    <property type="nucleotide sequence ID" value="NZ_CBCSJO010000010.1"/>
</dbReference>
<evidence type="ECO:0000313" key="2">
    <source>
        <dbReference type="Proteomes" id="UP000320300"/>
    </source>
</evidence>
<gene>
    <name evidence="1" type="ORF">SAMN06265348_11050</name>
</gene>
<accession>A0A521F465</accession>
<dbReference type="OrthoDB" id="746477at2"/>
<name>A0A521F465_9SPHI</name>
<proteinExistence type="predicted"/>